<comment type="caution">
    <text evidence="2">The sequence shown here is derived from an EMBL/GenBank/DDBJ whole genome shotgun (WGS) entry which is preliminary data.</text>
</comment>
<dbReference type="EMBL" id="CAIIXF020000004">
    <property type="protein sequence ID" value="CAH1781095.1"/>
    <property type="molecule type" value="Genomic_DNA"/>
</dbReference>
<gene>
    <name evidence="2" type="ORF">OFUS_LOCUS7711</name>
</gene>
<proteinExistence type="predicted"/>
<evidence type="ECO:0000259" key="1">
    <source>
        <dbReference type="Pfam" id="PF21294"/>
    </source>
</evidence>
<dbReference type="Pfam" id="PF21294">
    <property type="entry name" value="Polysacc_lyase_14"/>
    <property type="match status" value="1"/>
</dbReference>
<organism evidence="2 3">
    <name type="scientific">Owenia fusiformis</name>
    <name type="common">Polychaete worm</name>
    <dbReference type="NCBI Taxonomy" id="6347"/>
    <lineage>
        <taxon>Eukaryota</taxon>
        <taxon>Metazoa</taxon>
        <taxon>Spiralia</taxon>
        <taxon>Lophotrochozoa</taxon>
        <taxon>Annelida</taxon>
        <taxon>Polychaeta</taxon>
        <taxon>Sedentaria</taxon>
        <taxon>Canalipalpata</taxon>
        <taxon>Sabellida</taxon>
        <taxon>Oweniida</taxon>
        <taxon>Oweniidae</taxon>
        <taxon>Owenia</taxon>
    </lineage>
</organism>
<sequence length="149" mass="16599">GTYAGQNAGGIRFKARPFSALKSGLDSATLSYKVYFSPKFDFVKGGKLPGFYGGTGSCSGGRTHKCFSTRYMWLSHGDGLMYLYSPMSQASDFCKRKTVHCNFPYGHSIGRGTFKFKLGRWHTIQQYINFRKDSSTKINAIIFSTFFGG</sequence>
<accession>A0A8J1Y243</accession>
<evidence type="ECO:0000313" key="2">
    <source>
        <dbReference type="EMBL" id="CAH1781095.1"/>
    </source>
</evidence>
<dbReference type="PANTHER" id="PTHR40124">
    <property type="match status" value="1"/>
</dbReference>
<dbReference type="Gene3D" id="2.60.120.200">
    <property type="match status" value="1"/>
</dbReference>
<dbReference type="InterPro" id="IPR048958">
    <property type="entry name" value="Polysacc_lyase_14"/>
</dbReference>
<feature type="domain" description="Polysaccharide lyase 14" evidence="1">
    <location>
        <begin position="3"/>
        <end position="130"/>
    </location>
</feature>
<evidence type="ECO:0000313" key="3">
    <source>
        <dbReference type="Proteomes" id="UP000749559"/>
    </source>
</evidence>
<name>A0A8J1Y243_OWEFU</name>
<keyword evidence="3" id="KW-1185">Reference proteome</keyword>
<protein>
    <recommendedName>
        <fullName evidence="1">Polysaccharide lyase 14 domain-containing protein</fullName>
    </recommendedName>
</protein>
<reference evidence="2" key="1">
    <citation type="submission" date="2022-03" db="EMBL/GenBank/DDBJ databases">
        <authorList>
            <person name="Martin C."/>
        </authorList>
    </citation>
    <scope>NUCLEOTIDE SEQUENCE</scope>
</reference>
<dbReference type="PANTHER" id="PTHR40124:SF1">
    <property type="entry name" value="DISAGGREGATASE RELATED REPEAT PROTEIN"/>
    <property type="match status" value="1"/>
</dbReference>
<dbReference type="Proteomes" id="UP000749559">
    <property type="component" value="Unassembled WGS sequence"/>
</dbReference>
<feature type="non-terminal residue" evidence="2">
    <location>
        <position position="1"/>
    </location>
</feature>
<dbReference type="AlphaFoldDB" id="A0A8J1Y243"/>
<feature type="non-terminal residue" evidence="2">
    <location>
        <position position="149"/>
    </location>
</feature>
<dbReference type="OrthoDB" id="10069995at2759"/>